<evidence type="ECO:0000256" key="1">
    <source>
        <dbReference type="SAM" id="SignalP"/>
    </source>
</evidence>
<proteinExistence type="predicted"/>
<organism evidence="3 4">
    <name type="scientific">Enterobacter cancerogenus</name>
    <dbReference type="NCBI Taxonomy" id="69218"/>
    <lineage>
        <taxon>Bacteria</taxon>
        <taxon>Pseudomonadati</taxon>
        <taxon>Pseudomonadota</taxon>
        <taxon>Gammaproteobacteria</taxon>
        <taxon>Enterobacterales</taxon>
        <taxon>Enterobacteriaceae</taxon>
        <taxon>Enterobacter</taxon>
        <taxon>Enterobacter cloacae complex</taxon>
    </lineage>
</organism>
<protein>
    <submittedName>
        <fullName evidence="3">P pilus assembly protein, pilin FimA</fullName>
    </submittedName>
</protein>
<feature type="signal peptide" evidence="1">
    <location>
        <begin position="1"/>
        <end position="30"/>
    </location>
</feature>
<dbReference type="Proteomes" id="UP000351155">
    <property type="component" value="Unassembled WGS sequence"/>
</dbReference>
<reference evidence="3 4" key="1">
    <citation type="submission" date="2019-03" db="EMBL/GenBank/DDBJ databases">
        <authorList>
            <consortium name="Pathogen Informatics"/>
        </authorList>
    </citation>
    <scope>NUCLEOTIDE SEQUENCE [LARGE SCALE GENOMIC DNA]</scope>
    <source>
        <strain evidence="3 4">NCTC12126</strain>
    </source>
</reference>
<dbReference type="InterPro" id="IPR050263">
    <property type="entry name" value="Bact_Fimbrial_Adh_Pro"/>
</dbReference>
<dbReference type="EMBL" id="CAADIW010000004">
    <property type="protein sequence ID" value="VFS14117.1"/>
    <property type="molecule type" value="Genomic_DNA"/>
</dbReference>
<dbReference type="SUPFAM" id="SSF49401">
    <property type="entry name" value="Bacterial adhesins"/>
    <property type="match status" value="1"/>
</dbReference>
<evidence type="ECO:0000313" key="4">
    <source>
        <dbReference type="Proteomes" id="UP000351155"/>
    </source>
</evidence>
<dbReference type="InterPro" id="IPR000259">
    <property type="entry name" value="Adhesion_dom_fimbrial"/>
</dbReference>
<dbReference type="RefSeq" id="WP_141113632.1">
    <property type="nucleotide sequence ID" value="NZ_CP134403.1"/>
</dbReference>
<gene>
    <name evidence="3" type="primary">yadK</name>
    <name evidence="3" type="ORF">NCTC12126_00672</name>
</gene>
<accession>A0A484WTS0</accession>
<feature type="domain" description="Fimbrial-type adhesion" evidence="2">
    <location>
        <begin position="37"/>
        <end position="200"/>
    </location>
</feature>
<evidence type="ECO:0000313" key="3">
    <source>
        <dbReference type="EMBL" id="VFS14117.1"/>
    </source>
</evidence>
<dbReference type="InterPro" id="IPR036937">
    <property type="entry name" value="Adhesion_dom_fimbrial_sf"/>
</dbReference>
<dbReference type="Pfam" id="PF00419">
    <property type="entry name" value="Fimbrial"/>
    <property type="match status" value="1"/>
</dbReference>
<dbReference type="AlphaFoldDB" id="A0A484WTS0"/>
<sequence>MPQLPFNVCQPGLVLLAGLAGGLMPGASQAASNMDVNLTANIVNSTCEISLNDGGNIYLPTVMRSWFYNSDNSNRLTPTDDEAGTPFTIHVSNCNGSSETGTSVQKLHFSFAPKNGFWNNQNQVFKNDAAAGAAENVGVVIFSAKDRANVLNTDGSSNVIFNVTGSENYLTDYEFYARYQNVGAVTGGSVISNVLVDVRYE</sequence>
<name>A0A484WTS0_9ENTR</name>
<dbReference type="PANTHER" id="PTHR33420:SF5">
    <property type="entry name" value="FIMBRIAL SUBUNIT"/>
    <property type="match status" value="1"/>
</dbReference>
<dbReference type="GO" id="GO:0043709">
    <property type="term" value="P:cell adhesion involved in single-species biofilm formation"/>
    <property type="evidence" value="ECO:0007669"/>
    <property type="project" value="TreeGrafter"/>
</dbReference>
<dbReference type="PANTHER" id="PTHR33420">
    <property type="entry name" value="FIMBRIAL SUBUNIT ELFA-RELATED"/>
    <property type="match status" value="1"/>
</dbReference>
<feature type="chain" id="PRO_5019841771" evidence="1">
    <location>
        <begin position="31"/>
        <end position="201"/>
    </location>
</feature>
<keyword evidence="1" id="KW-0732">Signal</keyword>
<evidence type="ECO:0000259" key="2">
    <source>
        <dbReference type="Pfam" id="PF00419"/>
    </source>
</evidence>
<dbReference type="Gene3D" id="2.60.40.1090">
    <property type="entry name" value="Fimbrial-type adhesion domain"/>
    <property type="match status" value="1"/>
</dbReference>
<dbReference type="GO" id="GO:0009289">
    <property type="term" value="C:pilus"/>
    <property type="evidence" value="ECO:0007669"/>
    <property type="project" value="InterPro"/>
</dbReference>
<dbReference type="InterPro" id="IPR008966">
    <property type="entry name" value="Adhesion_dom_sf"/>
</dbReference>
<dbReference type="NCBIfam" id="NF011794">
    <property type="entry name" value="PRK15262.1"/>
    <property type="match status" value="1"/>
</dbReference>